<keyword evidence="1" id="KW-0472">Membrane</keyword>
<sequence length="143" mass="15660">MKRKCCIINAILAFAAFCIMFGDVCFVWGESAANSKEMSGGILLSVYYLILLIIATALVHSSYYSVKPLIFGSVFSSAFIIIVWLIGLISWPTRKAQGNEFISDGPVAVAVFIIITVLSLLMSAIYLFASLKKDKAPQTSYNK</sequence>
<feature type="transmembrane region" description="Helical" evidence="1">
    <location>
        <begin position="41"/>
        <end position="61"/>
    </location>
</feature>
<evidence type="ECO:0000313" key="3">
    <source>
        <dbReference type="Proteomes" id="UP000824204"/>
    </source>
</evidence>
<feature type="transmembrane region" description="Helical" evidence="1">
    <location>
        <begin position="107"/>
        <end position="129"/>
    </location>
</feature>
<dbReference type="EMBL" id="DXFX01000021">
    <property type="protein sequence ID" value="HIX07142.1"/>
    <property type="molecule type" value="Genomic_DNA"/>
</dbReference>
<evidence type="ECO:0000256" key="1">
    <source>
        <dbReference type="SAM" id="Phobius"/>
    </source>
</evidence>
<organism evidence="2 3">
    <name type="scientific">Candidatus Borkfalkia faecipullorum</name>
    <dbReference type="NCBI Taxonomy" id="2838510"/>
    <lineage>
        <taxon>Bacteria</taxon>
        <taxon>Bacillati</taxon>
        <taxon>Bacillota</taxon>
        <taxon>Clostridia</taxon>
        <taxon>Christensenellales</taxon>
        <taxon>Christensenellaceae</taxon>
        <taxon>Candidatus Borkfalkia</taxon>
    </lineage>
</organism>
<protein>
    <submittedName>
        <fullName evidence="2">Uncharacterized protein</fullName>
    </submittedName>
</protein>
<gene>
    <name evidence="2" type="ORF">H9741_01570</name>
</gene>
<comment type="caution">
    <text evidence="2">The sequence shown here is derived from an EMBL/GenBank/DDBJ whole genome shotgun (WGS) entry which is preliminary data.</text>
</comment>
<feature type="transmembrane region" description="Helical" evidence="1">
    <location>
        <begin position="68"/>
        <end position="87"/>
    </location>
</feature>
<feature type="transmembrane region" description="Helical" evidence="1">
    <location>
        <begin position="7"/>
        <end position="29"/>
    </location>
</feature>
<name>A0A9D1V6T5_9FIRM</name>
<reference evidence="2" key="2">
    <citation type="submission" date="2021-04" db="EMBL/GenBank/DDBJ databases">
        <authorList>
            <person name="Gilroy R."/>
        </authorList>
    </citation>
    <scope>NUCLEOTIDE SEQUENCE</scope>
    <source>
        <strain evidence="2">811</strain>
    </source>
</reference>
<dbReference type="Proteomes" id="UP000824204">
    <property type="component" value="Unassembled WGS sequence"/>
</dbReference>
<evidence type="ECO:0000313" key="2">
    <source>
        <dbReference type="EMBL" id="HIX07142.1"/>
    </source>
</evidence>
<dbReference type="AlphaFoldDB" id="A0A9D1V6T5"/>
<accession>A0A9D1V6T5</accession>
<keyword evidence="1" id="KW-1133">Transmembrane helix</keyword>
<proteinExistence type="predicted"/>
<reference evidence="2" key="1">
    <citation type="journal article" date="2021" name="PeerJ">
        <title>Extensive microbial diversity within the chicken gut microbiome revealed by metagenomics and culture.</title>
        <authorList>
            <person name="Gilroy R."/>
            <person name="Ravi A."/>
            <person name="Getino M."/>
            <person name="Pursley I."/>
            <person name="Horton D.L."/>
            <person name="Alikhan N.F."/>
            <person name="Baker D."/>
            <person name="Gharbi K."/>
            <person name="Hall N."/>
            <person name="Watson M."/>
            <person name="Adriaenssens E.M."/>
            <person name="Foster-Nyarko E."/>
            <person name="Jarju S."/>
            <person name="Secka A."/>
            <person name="Antonio M."/>
            <person name="Oren A."/>
            <person name="Chaudhuri R.R."/>
            <person name="La Ragione R."/>
            <person name="Hildebrand F."/>
            <person name="Pallen M.J."/>
        </authorList>
    </citation>
    <scope>NUCLEOTIDE SEQUENCE</scope>
    <source>
        <strain evidence="2">811</strain>
    </source>
</reference>
<keyword evidence="1" id="KW-0812">Transmembrane</keyword>